<reference evidence="2" key="1">
    <citation type="submission" date="2020-05" db="EMBL/GenBank/DDBJ databases">
        <title>Phylogenomic resolution of chytrid fungi.</title>
        <authorList>
            <person name="Stajich J.E."/>
            <person name="Amses K."/>
            <person name="Simmons R."/>
            <person name="Seto K."/>
            <person name="Myers J."/>
            <person name="Bonds A."/>
            <person name="Quandt C.A."/>
            <person name="Barry K."/>
            <person name="Liu P."/>
            <person name="Grigoriev I."/>
            <person name="Longcore J.E."/>
            <person name="James T.Y."/>
        </authorList>
    </citation>
    <scope>NUCLEOTIDE SEQUENCE</scope>
    <source>
        <strain evidence="2">JEL0476</strain>
    </source>
</reference>
<dbReference type="EMBL" id="JADGJW010001252">
    <property type="protein sequence ID" value="KAJ3204924.1"/>
    <property type="molecule type" value="Genomic_DNA"/>
</dbReference>
<dbReference type="InterPro" id="IPR036396">
    <property type="entry name" value="Cyt_P450_sf"/>
</dbReference>
<keyword evidence="1" id="KW-0472">Membrane</keyword>
<name>A0AAD5TYV9_9FUNG</name>
<keyword evidence="1" id="KW-0812">Transmembrane</keyword>
<dbReference type="GO" id="GO:0020037">
    <property type="term" value="F:heme binding"/>
    <property type="evidence" value="ECO:0007669"/>
    <property type="project" value="InterPro"/>
</dbReference>
<dbReference type="InterPro" id="IPR001128">
    <property type="entry name" value="Cyt_P450"/>
</dbReference>
<organism evidence="2 3">
    <name type="scientific">Clydaea vesicula</name>
    <dbReference type="NCBI Taxonomy" id="447962"/>
    <lineage>
        <taxon>Eukaryota</taxon>
        <taxon>Fungi</taxon>
        <taxon>Fungi incertae sedis</taxon>
        <taxon>Chytridiomycota</taxon>
        <taxon>Chytridiomycota incertae sedis</taxon>
        <taxon>Chytridiomycetes</taxon>
        <taxon>Lobulomycetales</taxon>
        <taxon>Lobulomycetaceae</taxon>
        <taxon>Clydaea</taxon>
    </lineage>
</organism>
<gene>
    <name evidence="2" type="ORF">HK099_000989</name>
</gene>
<accession>A0AAD5TYV9</accession>
<dbReference type="Gene3D" id="1.10.630.10">
    <property type="entry name" value="Cytochrome P450"/>
    <property type="match status" value="1"/>
</dbReference>
<dbReference type="GO" id="GO:0005506">
    <property type="term" value="F:iron ion binding"/>
    <property type="evidence" value="ECO:0007669"/>
    <property type="project" value="InterPro"/>
</dbReference>
<protein>
    <recommendedName>
        <fullName evidence="4">Cytochrome P450</fullName>
    </recommendedName>
</protein>
<keyword evidence="1" id="KW-1133">Transmembrane helix</keyword>
<dbReference type="AlphaFoldDB" id="A0AAD5TYV9"/>
<dbReference type="GO" id="GO:0016705">
    <property type="term" value="F:oxidoreductase activity, acting on paired donors, with incorporation or reduction of molecular oxygen"/>
    <property type="evidence" value="ECO:0007669"/>
    <property type="project" value="InterPro"/>
</dbReference>
<dbReference type="Pfam" id="PF00067">
    <property type="entry name" value="p450"/>
    <property type="match status" value="1"/>
</dbReference>
<evidence type="ECO:0000313" key="2">
    <source>
        <dbReference type="EMBL" id="KAJ3204924.1"/>
    </source>
</evidence>
<proteinExistence type="predicted"/>
<sequence length="203" mass="23176">MQVQKEEILKNISKYFDKQIALTSVLVILTTGGLYLVYRSKMQAKRLPPVYKNSVPIFGMFFEFLKYSSIKKTYLVFGNMNKEEPIVSWSTFGMNGVTTNSAEASKLVLAKHLDYCRNEFAQNVFEDIAKYALFIIPTTNGGQQWKKHRKMLQPAFGPTHLKHGLEVGLEVCKSLSDSWKAMGETGRKNINIHKHFNCLTVDL</sequence>
<dbReference type="Proteomes" id="UP001211065">
    <property type="component" value="Unassembled WGS sequence"/>
</dbReference>
<dbReference type="GO" id="GO:0004497">
    <property type="term" value="F:monooxygenase activity"/>
    <property type="evidence" value="ECO:0007669"/>
    <property type="project" value="InterPro"/>
</dbReference>
<evidence type="ECO:0000313" key="3">
    <source>
        <dbReference type="Proteomes" id="UP001211065"/>
    </source>
</evidence>
<feature type="non-terminal residue" evidence="2">
    <location>
        <position position="203"/>
    </location>
</feature>
<dbReference type="SUPFAM" id="SSF48264">
    <property type="entry name" value="Cytochrome P450"/>
    <property type="match status" value="1"/>
</dbReference>
<evidence type="ECO:0000256" key="1">
    <source>
        <dbReference type="SAM" id="Phobius"/>
    </source>
</evidence>
<feature type="transmembrane region" description="Helical" evidence="1">
    <location>
        <begin position="20"/>
        <end position="38"/>
    </location>
</feature>
<evidence type="ECO:0008006" key="4">
    <source>
        <dbReference type="Google" id="ProtNLM"/>
    </source>
</evidence>
<keyword evidence="3" id="KW-1185">Reference proteome</keyword>
<comment type="caution">
    <text evidence="2">The sequence shown here is derived from an EMBL/GenBank/DDBJ whole genome shotgun (WGS) entry which is preliminary data.</text>
</comment>